<evidence type="ECO:0000313" key="1">
    <source>
        <dbReference type="EMBL" id="QBP12102.1"/>
    </source>
</evidence>
<dbReference type="OrthoDB" id="6579773at2"/>
<organism evidence="1 2">
    <name type="scientific">Cupriavidus metallidurans</name>
    <dbReference type="NCBI Taxonomy" id="119219"/>
    <lineage>
        <taxon>Bacteria</taxon>
        <taxon>Pseudomonadati</taxon>
        <taxon>Pseudomonadota</taxon>
        <taxon>Betaproteobacteria</taxon>
        <taxon>Burkholderiales</taxon>
        <taxon>Burkholderiaceae</taxon>
        <taxon>Cupriavidus</taxon>
    </lineage>
</organism>
<proteinExistence type="predicted"/>
<accession>A0A482IVY9</accession>
<reference evidence="1 2" key="1">
    <citation type="submission" date="2019-03" db="EMBL/GenBank/DDBJ databases">
        <title>Comparative insights into the high quality Complete genome sequence of highly metal resistant Cupriavidus metallidurans strain BS1 isolated from a gold-copper mine.</title>
        <authorList>
            <person name="Mazhar H.S."/>
            <person name="Rensing C."/>
        </authorList>
    </citation>
    <scope>NUCLEOTIDE SEQUENCE [LARGE SCALE GENOMIC DNA]</scope>
    <source>
        <strain evidence="1 2">BS1</strain>
    </source>
</reference>
<gene>
    <name evidence="1" type="ORF">DDF84_020200</name>
</gene>
<dbReference type="AlphaFoldDB" id="A0A482IVY9"/>
<dbReference type="RefSeq" id="WP_008647694.1">
    <property type="nucleotide sequence ID" value="NZ_CP037901.1"/>
</dbReference>
<dbReference type="EMBL" id="CP037901">
    <property type="protein sequence ID" value="QBP12102.1"/>
    <property type="molecule type" value="Genomic_DNA"/>
</dbReference>
<name>A0A482IVY9_9BURK</name>
<protein>
    <submittedName>
        <fullName evidence="1">Cytoplasmic protein</fullName>
    </submittedName>
</protein>
<sequence>MKTYRLNIWRHDRLLGHFDSGTPWAAEAVKDVAGRLGAADGYRLELLVATDERRVVESGPGGVRVLGIEPLFVKTSLDEHVQG</sequence>
<evidence type="ECO:0000313" key="2">
    <source>
        <dbReference type="Proteomes" id="UP000253772"/>
    </source>
</evidence>
<dbReference type="Proteomes" id="UP000253772">
    <property type="component" value="Chromosome c2"/>
</dbReference>